<dbReference type="STRING" id="207949.RED65_03925"/>
<organism evidence="4 5">
    <name type="scientific">Bermanella marisrubri</name>
    <dbReference type="NCBI Taxonomy" id="207949"/>
    <lineage>
        <taxon>Bacteria</taxon>
        <taxon>Pseudomonadati</taxon>
        <taxon>Pseudomonadota</taxon>
        <taxon>Gammaproteobacteria</taxon>
        <taxon>Oceanospirillales</taxon>
        <taxon>Oceanospirillaceae</taxon>
        <taxon>Bermanella</taxon>
    </lineage>
</organism>
<dbReference type="RefSeq" id="WP_007016237.1">
    <property type="nucleotide sequence ID" value="NZ_AAQH01000009.1"/>
</dbReference>
<dbReference type="GO" id="GO:0005829">
    <property type="term" value="C:cytosol"/>
    <property type="evidence" value="ECO:0007669"/>
    <property type="project" value="UniProtKB-ARBA"/>
</dbReference>
<keyword evidence="2" id="KW-1133">Transmembrane helix</keyword>
<comment type="caution">
    <text evidence="4">The sequence shown here is derived from an EMBL/GenBank/DDBJ whole genome shotgun (WGS) entry which is preliminary data.</text>
</comment>
<dbReference type="InterPro" id="IPR002059">
    <property type="entry name" value="CSP_DNA-bd"/>
</dbReference>
<dbReference type="PROSITE" id="PS51857">
    <property type="entry name" value="CSD_2"/>
    <property type="match status" value="1"/>
</dbReference>
<gene>
    <name evidence="4" type="ORF">RED65_03925</name>
</gene>
<dbReference type="PRINTS" id="PR00050">
    <property type="entry name" value="COLDSHOCK"/>
</dbReference>
<feature type="domain" description="CSD" evidence="3">
    <location>
        <begin position="105"/>
        <end position="169"/>
    </location>
</feature>
<feature type="transmembrane region" description="Helical" evidence="2">
    <location>
        <begin position="9"/>
        <end position="30"/>
    </location>
</feature>
<evidence type="ECO:0000256" key="2">
    <source>
        <dbReference type="SAM" id="Phobius"/>
    </source>
</evidence>
<accession>Q1N1Z0</accession>
<dbReference type="AlphaFoldDB" id="Q1N1Z0"/>
<evidence type="ECO:0000313" key="4">
    <source>
        <dbReference type="EMBL" id="EAT12141.1"/>
    </source>
</evidence>
<dbReference type="EMBL" id="AAQH01000009">
    <property type="protein sequence ID" value="EAT12141.1"/>
    <property type="molecule type" value="Genomic_DNA"/>
</dbReference>
<dbReference type="CDD" id="cd04458">
    <property type="entry name" value="CSP_CDS"/>
    <property type="match status" value="1"/>
</dbReference>
<keyword evidence="2" id="KW-0472">Membrane</keyword>
<dbReference type="Proteomes" id="UP000004263">
    <property type="component" value="Unassembled WGS sequence"/>
</dbReference>
<dbReference type="PANTHER" id="PTHR11544">
    <property type="entry name" value="COLD SHOCK DOMAIN CONTAINING PROTEINS"/>
    <property type="match status" value="1"/>
</dbReference>
<dbReference type="Gene3D" id="2.40.50.140">
    <property type="entry name" value="Nucleic acid-binding proteins"/>
    <property type="match status" value="1"/>
</dbReference>
<keyword evidence="5" id="KW-1185">Reference proteome</keyword>
<dbReference type="SUPFAM" id="SSF50249">
    <property type="entry name" value="Nucleic acid-binding proteins"/>
    <property type="match status" value="1"/>
</dbReference>
<proteinExistence type="predicted"/>
<dbReference type="InterPro" id="IPR011129">
    <property type="entry name" value="CSD"/>
</dbReference>
<name>Q1N1Z0_9GAMM</name>
<dbReference type="InterPro" id="IPR012340">
    <property type="entry name" value="NA-bd_OB-fold"/>
</dbReference>
<dbReference type="SMART" id="SM00357">
    <property type="entry name" value="CSP"/>
    <property type="match status" value="1"/>
</dbReference>
<dbReference type="InterPro" id="IPR050181">
    <property type="entry name" value="Cold_shock_domain"/>
</dbReference>
<sequence length="171" mass="18631">MQNSSFKKVLVNVLIAIPAPAIMAALFYFIGGSQVFTFADPVAAASNENLVTLFVQQPGAVLGYLICVAFVFVLLLMASGLSKPQGRYKRRGTGTLIENDVDDGRERGLVKWFNVKKGFGFITRDNGEDVFVHFRSIRGTGHRSLSEGQNVKFSVVDGQKGLQAEDVSVVK</sequence>
<evidence type="ECO:0000313" key="5">
    <source>
        <dbReference type="Proteomes" id="UP000004263"/>
    </source>
</evidence>
<feature type="transmembrane region" description="Helical" evidence="2">
    <location>
        <begin position="61"/>
        <end position="81"/>
    </location>
</feature>
<evidence type="ECO:0000256" key="1">
    <source>
        <dbReference type="RuleBase" id="RU000408"/>
    </source>
</evidence>
<keyword evidence="2" id="KW-0812">Transmembrane</keyword>
<dbReference type="GO" id="GO:0003676">
    <property type="term" value="F:nucleic acid binding"/>
    <property type="evidence" value="ECO:0007669"/>
    <property type="project" value="InterPro"/>
</dbReference>
<dbReference type="Pfam" id="PF00313">
    <property type="entry name" value="CSD"/>
    <property type="match status" value="1"/>
</dbReference>
<dbReference type="HOGENOM" id="CLU_117621_1_0_6"/>
<evidence type="ECO:0000259" key="3">
    <source>
        <dbReference type="PROSITE" id="PS51857"/>
    </source>
</evidence>
<reference evidence="4 5" key="1">
    <citation type="submission" date="2006-03" db="EMBL/GenBank/DDBJ databases">
        <authorList>
            <person name="Pinhassi J."/>
            <person name="Pedros-Alio C."/>
            <person name="Ferriera S."/>
            <person name="Johnson J."/>
            <person name="Kravitz S."/>
            <person name="Halpern A."/>
            <person name="Remington K."/>
            <person name="Beeson K."/>
            <person name="Tran B."/>
            <person name="Rogers Y.-H."/>
            <person name="Friedman R."/>
            <person name="Venter J.C."/>
        </authorList>
    </citation>
    <scope>NUCLEOTIDE SEQUENCE [LARGE SCALE GENOMIC DNA]</scope>
    <source>
        <strain evidence="4 5">RED65</strain>
    </source>
</reference>
<dbReference type="InterPro" id="IPR019844">
    <property type="entry name" value="CSD_CS"/>
</dbReference>
<comment type="subcellular location">
    <subcellularLocation>
        <location evidence="1">Cytoplasm</location>
    </subcellularLocation>
</comment>
<protein>
    <submittedName>
        <fullName evidence="4">Cold shock protein</fullName>
    </submittedName>
</protein>
<dbReference type="PROSITE" id="PS00352">
    <property type="entry name" value="CSD_1"/>
    <property type="match status" value="1"/>
</dbReference>